<dbReference type="Pfam" id="PF13302">
    <property type="entry name" value="Acetyltransf_3"/>
    <property type="match status" value="1"/>
</dbReference>
<dbReference type="SUPFAM" id="SSF55729">
    <property type="entry name" value="Acyl-CoA N-acyltransferases (Nat)"/>
    <property type="match status" value="1"/>
</dbReference>
<evidence type="ECO:0000313" key="3">
    <source>
        <dbReference type="Proteomes" id="UP000481109"/>
    </source>
</evidence>
<dbReference type="Proteomes" id="UP000481109">
    <property type="component" value="Unassembled WGS sequence"/>
</dbReference>
<reference evidence="2 3" key="1">
    <citation type="submission" date="2020-02" db="EMBL/GenBank/DDBJ databases">
        <title>Whole-genome analyses of novel actinobacteria.</title>
        <authorList>
            <person name="Sahin N."/>
            <person name="Tokatli A."/>
        </authorList>
    </citation>
    <scope>NUCLEOTIDE SEQUENCE [LARGE SCALE GENOMIC DNA]</scope>
    <source>
        <strain evidence="2 3">YC504</strain>
    </source>
</reference>
<dbReference type="AlphaFoldDB" id="A0A6G4XL40"/>
<organism evidence="2 3">
    <name type="scientific">Streptomyces mesophilus</name>
    <dbReference type="NCBI Taxonomy" id="1775132"/>
    <lineage>
        <taxon>Bacteria</taxon>
        <taxon>Bacillati</taxon>
        <taxon>Actinomycetota</taxon>
        <taxon>Actinomycetes</taxon>
        <taxon>Kitasatosporales</taxon>
        <taxon>Streptomycetaceae</taxon>
        <taxon>Streptomyces</taxon>
    </lineage>
</organism>
<dbReference type="GO" id="GO:0008999">
    <property type="term" value="F:protein-N-terminal-alanine acetyltransferase activity"/>
    <property type="evidence" value="ECO:0007669"/>
    <property type="project" value="TreeGrafter"/>
</dbReference>
<dbReference type="PANTHER" id="PTHR43441">
    <property type="entry name" value="RIBOSOMAL-PROTEIN-SERINE ACETYLTRANSFERASE"/>
    <property type="match status" value="1"/>
</dbReference>
<dbReference type="InterPro" id="IPR016181">
    <property type="entry name" value="Acyl_CoA_acyltransferase"/>
</dbReference>
<dbReference type="InterPro" id="IPR000182">
    <property type="entry name" value="GNAT_dom"/>
</dbReference>
<keyword evidence="3" id="KW-1185">Reference proteome</keyword>
<dbReference type="PROSITE" id="PS51186">
    <property type="entry name" value="GNAT"/>
    <property type="match status" value="1"/>
</dbReference>
<evidence type="ECO:0000259" key="1">
    <source>
        <dbReference type="PROSITE" id="PS51186"/>
    </source>
</evidence>
<evidence type="ECO:0000313" key="2">
    <source>
        <dbReference type="EMBL" id="NGO77892.1"/>
    </source>
</evidence>
<dbReference type="InterPro" id="IPR051908">
    <property type="entry name" value="Ribosomal_N-acetyltransferase"/>
</dbReference>
<feature type="domain" description="N-acetyltransferase" evidence="1">
    <location>
        <begin position="46"/>
        <end position="191"/>
    </location>
</feature>
<dbReference type="EMBL" id="JAAKZW010000080">
    <property type="protein sequence ID" value="NGO77892.1"/>
    <property type="molecule type" value="Genomic_DNA"/>
</dbReference>
<sequence>MTSLPLPTHWPLSGLRLTTPRLELRLPDLDQLAALGSLAADGVHDPAVQPFTVPWTDAEPAQRGRNVLQYHWRCWGEWQPEQWVLNLVVLHDGIVVGTQGISARDFAVCREVSTGSWLGRAHQGRGLGTEMRAAVLHLAFAGLGAQHAVSGALDHNTASLTVSRKLGYRDDGVERHSVRGTAALVHRLRLTAEQWQERQQVPVGVEGLAACLPWFGAASHDSGGQDRTA</sequence>
<proteinExistence type="predicted"/>
<comment type="caution">
    <text evidence="2">The sequence shown here is derived from an EMBL/GenBank/DDBJ whole genome shotgun (WGS) entry which is preliminary data.</text>
</comment>
<dbReference type="Gene3D" id="3.40.630.30">
    <property type="match status" value="1"/>
</dbReference>
<dbReference type="GO" id="GO:0005737">
    <property type="term" value="C:cytoplasm"/>
    <property type="evidence" value="ECO:0007669"/>
    <property type="project" value="TreeGrafter"/>
</dbReference>
<dbReference type="GO" id="GO:1990189">
    <property type="term" value="F:protein N-terminal-serine acetyltransferase activity"/>
    <property type="evidence" value="ECO:0007669"/>
    <property type="project" value="TreeGrafter"/>
</dbReference>
<protein>
    <submittedName>
        <fullName evidence="2">GNAT family N-acetyltransferase</fullName>
    </submittedName>
</protein>
<keyword evidence="2" id="KW-0808">Transferase</keyword>
<name>A0A6G4XL40_9ACTN</name>
<dbReference type="PANTHER" id="PTHR43441:SF11">
    <property type="entry name" value="RIBOSOMAL-PROTEIN-SERINE ACETYLTRANSFERASE"/>
    <property type="match status" value="1"/>
</dbReference>
<gene>
    <name evidence="2" type="ORF">G6045_19835</name>
</gene>
<accession>A0A6G4XL40</accession>